<evidence type="ECO:0000313" key="2">
    <source>
        <dbReference type="Proteomes" id="UP000015104"/>
    </source>
</evidence>
<organism evidence="1 2">
    <name type="scientific">Tetranychus urticae</name>
    <name type="common">Two-spotted spider mite</name>
    <dbReference type="NCBI Taxonomy" id="32264"/>
    <lineage>
        <taxon>Eukaryota</taxon>
        <taxon>Metazoa</taxon>
        <taxon>Ecdysozoa</taxon>
        <taxon>Arthropoda</taxon>
        <taxon>Chelicerata</taxon>
        <taxon>Arachnida</taxon>
        <taxon>Acari</taxon>
        <taxon>Acariformes</taxon>
        <taxon>Trombidiformes</taxon>
        <taxon>Prostigmata</taxon>
        <taxon>Eleutherengona</taxon>
        <taxon>Raphignathae</taxon>
        <taxon>Tetranychoidea</taxon>
        <taxon>Tetranychidae</taxon>
        <taxon>Tetranychus</taxon>
    </lineage>
</organism>
<reference evidence="2" key="1">
    <citation type="submission" date="2011-08" db="EMBL/GenBank/DDBJ databases">
        <authorList>
            <person name="Rombauts S."/>
        </authorList>
    </citation>
    <scope>NUCLEOTIDE SEQUENCE</scope>
    <source>
        <strain evidence="2">London</strain>
    </source>
</reference>
<sequence length="51" mass="5984">MFAGGFSTLCLLHLRRIVKMTLHAENNRQPEILLQKLTRSSFAVKFCRMEF</sequence>
<reference evidence="1" key="2">
    <citation type="submission" date="2015-06" db="UniProtKB">
        <authorList>
            <consortium name="EnsemblMetazoa"/>
        </authorList>
    </citation>
    <scope>IDENTIFICATION</scope>
</reference>
<proteinExistence type="predicted"/>
<keyword evidence="2" id="KW-1185">Reference proteome</keyword>
<name>T1K6N7_TETUR</name>
<dbReference type="EMBL" id="CAEY01001793">
    <property type="status" value="NOT_ANNOTATED_CDS"/>
    <property type="molecule type" value="Genomic_DNA"/>
</dbReference>
<accession>T1K6N7</accession>
<dbReference type="HOGENOM" id="CLU_3109006_0_0_1"/>
<dbReference type="AlphaFoldDB" id="T1K6N7"/>
<dbReference type="EnsemblMetazoa" id="tetur06g01150.1">
    <property type="protein sequence ID" value="tetur06g01150.1"/>
    <property type="gene ID" value="tetur06g01150"/>
</dbReference>
<dbReference type="Proteomes" id="UP000015104">
    <property type="component" value="Unassembled WGS sequence"/>
</dbReference>
<protein>
    <submittedName>
        <fullName evidence="1">Uncharacterized protein</fullName>
    </submittedName>
</protein>
<evidence type="ECO:0000313" key="1">
    <source>
        <dbReference type="EnsemblMetazoa" id="tetur06g01150.1"/>
    </source>
</evidence>